<dbReference type="EMBL" id="GGEC01065554">
    <property type="protein sequence ID" value="MBX46038.1"/>
    <property type="molecule type" value="Transcribed_RNA"/>
</dbReference>
<proteinExistence type="predicted"/>
<reference evidence="1" key="1">
    <citation type="submission" date="2018-02" db="EMBL/GenBank/DDBJ databases">
        <title>Rhizophora mucronata_Transcriptome.</title>
        <authorList>
            <person name="Meera S.P."/>
            <person name="Sreeshan A."/>
            <person name="Augustine A."/>
        </authorList>
    </citation>
    <scope>NUCLEOTIDE SEQUENCE</scope>
    <source>
        <tissue evidence="1">Leaf</tissue>
    </source>
</reference>
<sequence length="53" mass="6102">MIVSDPREEELESDSDLGLLSITTSVWYFRKSHERVVWSWKTESGKTDKTPGS</sequence>
<dbReference type="AlphaFoldDB" id="A0A2P2NU48"/>
<name>A0A2P2NU48_RHIMU</name>
<protein>
    <submittedName>
        <fullName evidence="1">Uncharacterized protein</fullName>
    </submittedName>
</protein>
<accession>A0A2P2NU48</accession>
<evidence type="ECO:0000313" key="1">
    <source>
        <dbReference type="EMBL" id="MBX46038.1"/>
    </source>
</evidence>
<organism evidence="1">
    <name type="scientific">Rhizophora mucronata</name>
    <name type="common">Asiatic mangrove</name>
    <dbReference type="NCBI Taxonomy" id="61149"/>
    <lineage>
        <taxon>Eukaryota</taxon>
        <taxon>Viridiplantae</taxon>
        <taxon>Streptophyta</taxon>
        <taxon>Embryophyta</taxon>
        <taxon>Tracheophyta</taxon>
        <taxon>Spermatophyta</taxon>
        <taxon>Magnoliopsida</taxon>
        <taxon>eudicotyledons</taxon>
        <taxon>Gunneridae</taxon>
        <taxon>Pentapetalae</taxon>
        <taxon>rosids</taxon>
        <taxon>fabids</taxon>
        <taxon>Malpighiales</taxon>
        <taxon>Rhizophoraceae</taxon>
        <taxon>Rhizophora</taxon>
    </lineage>
</organism>